<dbReference type="GO" id="GO:0009288">
    <property type="term" value="C:bacterial-type flagellum"/>
    <property type="evidence" value="ECO:0007669"/>
    <property type="project" value="UniProtKB-SubCell"/>
</dbReference>
<evidence type="ECO:0000256" key="1">
    <source>
        <dbReference type="ARBA" id="ARBA00005709"/>
    </source>
</evidence>
<dbReference type="Proteomes" id="UP000005713">
    <property type="component" value="Unassembled WGS sequence"/>
</dbReference>
<keyword evidence="7" id="KW-0282">Flagellum</keyword>
<protein>
    <recommendedName>
        <fullName evidence="3">Flagellin</fullName>
    </recommendedName>
</protein>
<dbReference type="GO" id="GO:0005198">
    <property type="term" value="F:structural molecule activity"/>
    <property type="evidence" value="ECO:0007669"/>
    <property type="project" value="UniProtKB-UniRule"/>
</dbReference>
<evidence type="ECO:0000313" key="7">
    <source>
        <dbReference type="EMBL" id="EBA08578.1"/>
    </source>
</evidence>
<keyword evidence="7" id="KW-0969">Cilium</keyword>
<dbReference type="SUPFAM" id="SSF64518">
    <property type="entry name" value="Phase 1 flagellin"/>
    <property type="match status" value="1"/>
</dbReference>
<sequence>MANLAAHLKRVAQAEEGSGCKRQKDVRDAVRGKSNRRKAPFEQQGQNMSSILTNNGAMVALQTLKTINSRLSQTQEQISTGKRVSTAKDNSAVWAISKVMEADVKGFKGISDSLNLGQSTVSVARQAAETVSELLTDIKGKVVAAQEENVDRDKIQDDISALRDQIAAVVGAAQFNGLNLLSNTSLTAGSGIINILSSLDRSGDGVTASDISVRKQDLGTGSSSIGATLTALTGANNDVTGDGDGAAFVMTGNNTTAPTGTTTFGTASTDTVVAGTGFSIAITGTAGNGLAATTDRNDISYVARDGDTMAEVVAGLAAAFNSYATADLGTDIGTVGAVVQNGNEIVFTGHQVTGDNFSYTLNQYDTDATTVIGGKLEALSDIDVTTQTGADSALTDIEGLIQIAIDSASAFGSAQGRIETQTDFISGLTDALKSGIGTLIDADMEEASARLQALQVQQQLGVQALSIANQAPQSLLSLFQ</sequence>
<dbReference type="PANTHER" id="PTHR42792">
    <property type="entry name" value="FLAGELLIN"/>
    <property type="match status" value="1"/>
</dbReference>
<reference evidence="7 8" key="1">
    <citation type="submission" date="2006-06" db="EMBL/GenBank/DDBJ databases">
        <authorList>
            <person name="Moran M.A."/>
            <person name="Ferriera S."/>
            <person name="Johnson J."/>
            <person name="Kravitz S."/>
            <person name="Beeson K."/>
            <person name="Sutton G."/>
            <person name="Rogers Y.-H."/>
            <person name="Friedman R."/>
            <person name="Frazier M."/>
            <person name="Venter J.C."/>
        </authorList>
    </citation>
    <scope>NUCLEOTIDE SEQUENCE [LARGE SCALE GENOMIC DNA]</scope>
    <source>
        <strain evidence="7 8">E-37</strain>
    </source>
</reference>
<organism evidence="7 8">
    <name type="scientific">Sagittula stellata (strain ATCC 700073 / DSM 11524 / E-37)</name>
    <dbReference type="NCBI Taxonomy" id="388399"/>
    <lineage>
        <taxon>Bacteria</taxon>
        <taxon>Pseudomonadati</taxon>
        <taxon>Pseudomonadota</taxon>
        <taxon>Alphaproteobacteria</taxon>
        <taxon>Rhodobacterales</taxon>
        <taxon>Roseobacteraceae</taxon>
        <taxon>Sagittula</taxon>
    </lineage>
</organism>
<feature type="domain" description="Flagellin C-terminal" evidence="6">
    <location>
        <begin position="406"/>
        <end position="479"/>
    </location>
</feature>
<evidence type="ECO:0000256" key="3">
    <source>
        <dbReference type="RuleBase" id="RU362073"/>
    </source>
</evidence>
<comment type="subcellular location">
    <subcellularLocation>
        <location evidence="3">Secreted</location>
    </subcellularLocation>
    <subcellularLocation>
        <location evidence="3">Bacterial flagellum</location>
    </subcellularLocation>
</comment>
<keyword evidence="7" id="KW-0966">Cell projection</keyword>
<evidence type="ECO:0000259" key="6">
    <source>
        <dbReference type="Pfam" id="PF00700"/>
    </source>
</evidence>
<feature type="region of interest" description="Disordered" evidence="4">
    <location>
        <begin position="12"/>
        <end position="48"/>
    </location>
</feature>
<dbReference type="eggNOG" id="COG1344">
    <property type="taxonomic scope" value="Bacteria"/>
</dbReference>
<keyword evidence="2 3" id="KW-0975">Bacterial flagellum</keyword>
<evidence type="ECO:0000256" key="2">
    <source>
        <dbReference type="ARBA" id="ARBA00023143"/>
    </source>
</evidence>
<accession>A3K319</accession>
<dbReference type="EMBL" id="AAYA01000005">
    <property type="protein sequence ID" value="EBA08578.1"/>
    <property type="molecule type" value="Genomic_DNA"/>
</dbReference>
<comment type="function">
    <text evidence="3">Flagellin is the subunit protein which polymerizes to form the filaments of bacterial flagella.</text>
</comment>
<dbReference type="Pfam" id="PF00669">
    <property type="entry name" value="Flagellin_N"/>
    <property type="match status" value="1"/>
</dbReference>
<dbReference type="InterPro" id="IPR001492">
    <property type="entry name" value="Flagellin"/>
</dbReference>
<dbReference type="InterPro" id="IPR001029">
    <property type="entry name" value="Flagellin_N"/>
</dbReference>
<dbReference type="Pfam" id="PF00700">
    <property type="entry name" value="Flagellin_C"/>
    <property type="match status" value="1"/>
</dbReference>
<comment type="caution">
    <text evidence="7">The sequence shown here is derived from an EMBL/GenBank/DDBJ whole genome shotgun (WGS) entry which is preliminary data.</text>
</comment>
<dbReference type="Gene3D" id="1.20.1330.10">
    <property type="entry name" value="f41 fragment of flagellin, N-terminal domain"/>
    <property type="match status" value="2"/>
</dbReference>
<comment type="similarity">
    <text evidence="1 3">Belongs to the bacterial flagellin family.</text>
</comment>
<name>A3K319_SAGS3</name>
<evidence type="ECO:0000313" key="8">
    <source>
        <dbReference type="Proteomes" id="UP000005713"/>
    </source>
</evidence>
<dbReference type="GO" id="GO:0005576">
    <property type="term" value="C:extracellular region"/>
    <property type="evidence" value="ECO:0007669"/>
    <property type="project" value="UniProtKB-SubCell"/>
</dbReference>
<dbReference type="InterPro" id="IPR046358">
    <property type="entry name" value="Flagellin_C"/>
</dbReference>
<dbReference type="PANTHER" id="PTHR42792:SF2">
    <property type="entry name" value="FLAGELLIN"/>
    <property type="match status" value="1"/>
</dbReference>
<evidence type="ECO:0000256" key="4">
    <source>
        <dbReference type="SAM" id="MobiDB-lite"/>
    </source>
</evidence>
<feature type="compositionally biased region" description="Basic and acidic residues" evidence="4">
    <location>
        <begin position="18"/>
        <end position="31"/>
    </location>
</feature>
<feature type="domain" description="Flagellin N-terminal" evidence="5">
    <location>
        <begin position="51"/>
        <end position="184"/>
    </location>
</feature>
<dbReference type="AlphaFoldDB" id="A3K319"/>
<evidence type="ECO:0000259" key="5">
    <source>
        <dbReference type="Pfam" id="PF00669"/>
    </source>
</evidence>
<gene>
    <name evidence="7" type="ORF">SSE37_17238</name>
</gene>
<proteinExistence type="inferred from homology"/>
<keyword evidence="3" id="KW-0964">Secreted</keyword>
<keyword evidence="8" id="KW-1185">Reference proteome</keyword>
<dbReference type="PRINTS" id="PR00207">
    <property type="entry name" value="FLAGELLIN"/>
</dbReference>